<comment type="subcellular location">
    <subcellularLocation>
        <location evidence="1">Cell inner membrane</location>
        <topology evidence="1">Multi-pass membrane protein</topology>
    </subcellularLocation>
    <subcellularLocation>
        <location evidence="13">Cell membrane</location>
        <topology evidence="13">Multi-pass membrane protein</topology>
    </subcellularLocation>
</comment>
<feature type="region of interest" description="Disordered" evidence="14">
    <location>
        <begin position="570"/>
        <end position="600"/>
    </location>
</feature>
<dbReference type="InterPro" id="IPR047196">
    <property type="entry name" value="YidC_ALB_C"/>
</dbReference>
<evidence type="ECO:0000256" key="6">
    <source>
        <dbReference type="ARBA" id="ARBA00022692"/>
    </source>
</evidence>
<keyword evidence="9 13" id="KW-0472">Membrane</keyword>
<keyword evidence="4 13" id="KW-0813">Transport</keyword>
<proteinExistence type="inferred from homology"/>
<dbReference type="Pfam" id="PF02096">
    <property type="entry name" value="60KD_IMP"/>
    <property type="match status" value="1"/>
</dbReference>
<dbReference type="PANTHER" id="PTHR12428">
    <property type="entry name" value="OXA1"/>
    <property type="match status" value="1"/>
</dbReference>
<dbReference type="NCBIfam" id="TIGR03592">
    <property type="entry name" value="yidC_oxa1_cterm"/>
    <property type="match status" value="1"/>
</dbReference>
<name>A0ABS1R7T7_9SPHI</name>
<dbReference type="NCBIfam" id="TIGR03593">
    <property type="entry name" value="yidC_nterm"/>
    <property type="match status" value="1"/>
</dbReference>
<comment type="function">
    <text evidence="13">Required for the insertion and/or proper folding and/or complex formation of integral membrane proteins into the membrane. Involved in integration of membrane proteins that insert both dependently and independently of the Sec translocase complex, as well as at least some lipoproteins. Aids folding of multispanning membrane proteins.</text>
</comment>
<evidence type="ECO:0000256" key="3">
    <source>
        <dbReference type="ARBA" id="ARBA00015325"/>
    </source>
</evidence>
<evidence type="ECO:0000256" key="1">
    <source>
        <dbReference type="ARBA" id="ARBA00004429"/>
    </source>
</evidence>
<feature type="compositionally biased region" description="Low complexity" evidence="14">
    <location>
        <begin position="590"/>
        <end position="600"/>
    </location>
</feature>
<dbReference type="InterPro" id="IPR028053">
    <property type="entry name" value="Membr_insert_YidC_N"/>
</dbReference>
<dbReference type="HAMAP" id="MF_01810">
    <property type="entry name" value="YidC_type1"/>
    <property type="match status" value="1"/>
</dbReference>
<evidence type="ECO:0000256" key="13">
    <source>
        <dbReference type="HAMAP-Rule" id="MF_01810"/>
    </source>
</evidence>
<keyword evidence="10 13" id="KW-0143">Chaperone</keyword>
<evidence type="ECO:0000256" key="5">
    <source>
        <dbReference type="ARBA" id="ARBA00022475"/>
    </source>
</evidence>
<feature type="domain" description="Membrane insertase YidC/Oxa/ALB C-terminal" evidence="15">
    <location>
        <begin position="358"/>
        <end position="553"/>
    </location>
</feature>
<keyword evidence="7 13" id="KW-0653">Protein transport</keyword>
<reference evidence="17 18" key="1">
    <citation type="submission" date="2021-01" db="EMBL/GenBank/DDBJ databases">
        <title>C459-1 draft genome sequence.</title>
        <authorList>
            <person name="Zhang X.-F."/>
        </authorList>
    </citation>
    <scope>NUCLEOTIDE SEQUENCE [LARGE SCALE GENOMIC DNA]</scope>
    <source>
        <strain evidence="18">C459-1</strain>
    </source>
</reference>
<accession>A0ABS1R7T7</accession>
<evidence type="ECO:0000256" key="7">
    <source>
        <dbReference type="ARBA" id="ARBA00022927"/>
    </source>
</evidence>
<evidence type="ECO:0000313" key="17">
    <source>
        <dbReference type="EMBL" id="MBL1409901.1"/>
    </source>
</evidence>
<dbReference type="CDD" id="cd19961">
    <property type="entry name" value="EcYidC-like_peri"/>
    <property type="match status" value="1"/>
</dbReference>
<feature type="transmembrane region" description="Helical" evidence="13">
    <location>
        <begin position="514"/>
        <end position="530"/>
    </location>
</feature>
<evidence type="ECO:0000256" key="14">
    <source>
        <dbReference type="SAM" id="MobiDB-lite"/>
    </source>
</evidence>
<evidence type="ECO:0000256" key="9">
    <source>
        <dbReference type="ARBA" id="ARBA00023136"/>
    </source>
</evidence>
<gene>
    <name evidence="13 17" type="primary">yidC</name>
    <name evidence="17" type="ORF">JKG61_14165</name>
</gene>
<dbReference type="RefSeq" id="WP_202103616.1">
    <property type="nucleotide sequence ID" value="NZ_JAERTY010000008.1"/>
</dbReference>
<evidence type="ECO:0000256" key="10">
    <source>
        <dbReference type="ARBA" id="ARBA00023186"/>
    </source>
</evidence>
<keyword evidence="5 13" id="KW-1003">Cell membrane</keyword>
<feature type="transmembrane region" description="Helical" evidence="13">
    <location>
        <begin position="6"/>
        <end position="23"/>
    </location>
</feature>
<dbReference type="InterPro" id="IPR028055">
    <property type="entry name" value="YidC/Oxa/ALB_C"/>
</dbReference>
<evidence type="ECO:0000259" key="16">
    <source>
        <dbReference type="Pfam" id="PF14849"/>
    </source>
</evidence>
<dbReference type="NCBIfam" id="NF002356">
    <property type="entry name" value="PRK01318.2-3"/>
    <property type="match status" value="1"/>
</dbReference>
<comment type="similarity">
    <text evidence="2 13">Belongs to the OXA1/ALB3/YidC family. Type 1 subfamily.</text>
</comment>
<feature type="transmembrane region" description="Helical" evidence="13">
    <location>
        <begin position="354"/>
        <end position="377"/>
    </location>
</feature>
<organism evidence="17 18">
    <name type="scientific">Sphingobacterium faecale</name>
    <dbReference type="NCBI Taxonomy" id="2803775"/>
    <lineage>
        <taxon>Bacteria</taxon>
        <taxon>Pseudomonadati</taxon>
        <taxon>Bacteroidota</taxon>
        <taxon>Sphingobacteriia</taxon>
        <taxon>Sphingobacteriales</taxon>
        <taxon>Sphingobacteriaceae</taxon>
        <taxon>Sphingobacterium</taxon>
    </lineage>
</organism>
<comment type="caution">
    <text evidence="17">The sequence shown here is derived from an EMBL/GenBank/DDBJ whole genome shotgun (WGS) entry which is preliminary data.</text>
</comment>
<dbReference type="PRINTS" id="PR00701">
    <property type="entry name" value="60KDINNERMP"/>
</dbReference>
<evidence type="ECO:0000256" key="12">
    <source>
        <dbReference type="ARBA" id="ARBA00033342"/>
    </source>
</evidence>
<evidence type="ECO:0000256" key="11">
    <source>
        <dbReference type="ARBA" id="ARBA00033245"/>
    </source>
</evidence>
<dbReference type="Pfam" id="PF14849">
    <property type="entry name" value="YidC_periplas"/>
    <property type="match status" value="1"/>
</dbReference>
<dbReference type="Gene3D" id="2.70.98.90">
    <property type="match status" value="1"/>
</dbReference>
<evidence type="ECO:0000256" key="2">
    <source>
        <dbReference type="ARBA" id="ARBA00010527"/>
    </source>
</evidence>
<protein>
    <recommendedName>
        <fullName evidence="3 13">Membrane protein insertase YidC</fullName>
    </recommendedName>
    <alternativeName>
        <fullName evidence="12 13">Foldase YidC</fullName>
    </alternativeName>
    <alternativeName>
        <fullName evidence="11 13">Membrane integrase YidC</fullName>
    </alternativeName>
    <alternativeName>
        <fullName evidence="13">Membrane protein YidC</fullName>
    </alternativeName>
</protein>
<dbReference type="EMBL" id="JAERTY010000008">
    <property type="protein sequence ID" value="MBL1409901.1"/>
    <property type="molecule type" value="Genomic_DNA"/>
</dbReference>
<keyword evidence="8 13" id="KW-1133">Transmembrane helix</keyword>
<evidence type="ECO:0000256" key="4">
    <source>
        <dbReference type="ARBA" id="ARBA00022448"/>
    </source>
</evidence>
<sequence>MDRNNIIGLVLIFAIFAGSFYLMKPSEQEIKNEQRLQDSLKTVKEGKVFNDTLASSKPNEVLDSASLSKPFGATKVGEEQLITLENEQLIVQLSSKGGKVKSVQLKGEKNFDGSPLYLLEGDNNNFGFHFNAAGQNINTNDLFFTVGNSSANAASLRLKYSEDQYLEYNYTLQNGYNLGLQVNAVGIQNLIGVNQKTIVLDWEANLLRKEQNIKSERDKSSIFYKDSEGSIDHLSETSDAEEKIEKNKVEWIAFKQHFFSSILSSKQAFENTNLKVTYTTQDEIVKNYKTTAELAFNAQSNNHFEFNFFFGPNQYKTLKAEGHNYEKIINMGWGPMGWINRFITVPLFDFLDGYHMSYGIVILILTLLLKGAMFPLTRKSYLSMAKMRVLKPQLDQIKEKVGEDNAMLLQQEQMKLYKQAGVNPLGGCLPMLLQMPFTLAFFFFFPNLFELRGQSFLWMKDLSTYDTFITFSPIFGINHISLMCVLMTAVTLLTTWYNNATSGATSGMGSQMKYIGYIMPLLFFFMLNSFPSGLNYYYFLGAVFTFLTQFIIRQSIDDEKILAKLEENKKNPKAAKKSSFQSKMEEMMRQQQAAQQNKKK</sequence>
<dbReference type="Proteomes" id="UP000625283">
    <property type="component" value="Unassembled WGS sequence"/>
</dbReference>
<dbReference type="InterPro" id="IPR001708">
    <property type="entry name" value="YidC/ALB3/OXA1/COX18"/>
</dbReference>
<feature type="domain" description="Membrane insertase YidC N-terminal" evidence="16">
    <location>
        <begin position="82"/>
        <end position="348"/>
    </location>
</feature>
<dbReference type="InterPro" id="IPR038221">
    <property type="entry name" value="YidC_periplasmic_sf"/>
</dbReference>
<feature type="transmembrane region" description="Helical" evidence="13">
    <location>
        <begin position="424"/>
        <end position="448"/>
    </location>
</feature>
<feature type="transmembrane region" description="Helical" evidence="13">
    <location>
        <begin position="468"/>
        <end position="493"/>
    </location>
</feature>
<evidence type="ECO:0000313" key="18">
    <source>
        <dbReference type="Proteomes" id="UP000625283"/>
    </source>
</evidence>
<keyword evidence="18" id="KW-1185">Reference proteome</keyword>
<comment type="subunit">
    <text evidence="13">Interacts with the Sec translocase complex via SecD. Specifically interacts with transmembrane segments of nascent integral membrane proteins during membrane integration.</text>
</comment>
<dbReference type="CDD" id="cd20070">
    <property type="entry name" value="5TM_YidC_Alb3"/>
    <property type="match status" value="1"/>
</dbReference>
<evidence type="ECO:0000256" key="8">
    <source>
        <dbReference type="ARBA" id="ARBA00022989"/>
    </source>
</evidence>
<evidence type="ECO:0000259" key="15">
    <source>
        <dbReference type="Pfam" id="PF02096"/>
    </source>
</evidence>
<dbReference type="PANTHER" id="PTHR12428:SF65">
    <property type="entry name" value="CYTOCHROME C OXIDASE ASSEMBLY PROTEIN COX18, MITOCHONDRIAL"/>
    <property type="match status" value="1"/>
</dbReference>
<keyword evidence="6 13" id="KW-0812">Transmembrane</keyword>
<dbReference type="InterPro" id="IPR019998">
    <property type="entry name" value="Membr_insert_YidC"/>
</dbReference>